<dbReference type="RefSeq" id="WP_213012343.1">
    <property type="nucleotide sequence ID" value="NZ_BOQN01000124.1"/>
</dbReference>
<dbReference type="SUPFAM" id="SSF51735">
    <property type="entry name" value="NAD(P)-binding Rossmann-fold domains"/>
    <property type="match status" value="1"/>
</dbReference>
<dbReference type="InterPro" id="IPR052718">
    <property type="entry name" value="NmrA-type_oxidoreductase"/>
</dbReference>
<dbReference type="Gene3D" id="3.40.50.720">
    <property type="entry name" value="NAD(P)-binding Rossmann-like Domain"/>
    <property type="match status" value="1"/>
</dbReference>
<feature type="domain" description="NmrA-like" evidence="1">
    <location>
        <begin position="2"/>
        <end position="232"/>
    </location>
</feature>
<protein>
    <submittedName>
        <fullName evidence="2">NmrA family transcriptional regulator</fullName>
    </submittedName>
</protein>
<reference evidence="2 3" key="1">
    <citation type="submission" date="2021-03" db="EMBL/GenBank/DDBJ databases">
        <title>Whole genome shotgun sequence of Actinoplanes toevensis NBRC 105298.</title>
        <authorList>
            <person name="Komaki H."/>
            <person name="Tamura T."/>
        </authorList>
    </citation>
    <scope>NUCLEOTIDE SEQUENCE [LARGE SCALE GENOMIC DNA]</scope>
    <source>
        <strain evidence="2 3">NBRC 105298</strain>
    </source>
</reference>
<keyword evidence="3" id="KW-1185">Reference proteome</keyword>
<dbReference type="EMBL" id="BOQN01000124">
    <property type="protein sequence ID" value="GIM96668.1"/>
    <property type="molecule type" value="Genomic_DNA"/>
</dbReference>
<dbReference type="AlphaFoldDB" id="A0A919WAT2"/>
<dbReference type="InterPro" id="IPR008030">
    <property type="entry name" value="NmrA-like"/>
</dbReference>
<organism evidence="2 3">
    <name type="scientific">Paractinoplanes toevensis</name>
    <dbReference type="NCBI Taxonomy" id="571911"/>
    <lineage>
        <taxon>Bacteria</taxon>
        <taxon>Bacillati</taxon>
        <taxon>Actinomycetota</taxon>
        <taxon>Actinomycetes</taxon>
        <taxon>Micromonosporales</taxon>
        <taxon>Micromonosporaceae</taxon>
        <taxon>Paractinoplanes</taxon>
    </lineage>
</organism>
<dbReference type="Proteomes" id="UP000677082">
    <property type="component" value="Unassembled WGS sequence"/>
</dbReference>
<sequence>MIVVTGATGKLGSQILDLLLTQVPAIELGVSVRDPGAAAHLAARGVRVRAGDFTDPASLASAFEGADQVLLISASIRGTDAAVAANRAAIDAARAAGARRILYTGHQAAAHDSAFAPMLVHAATEDHLAAAGVPFTVLRNGFYVTTLDFYVPRALETGVLALPADGPVSWTAHADLAAAAVAALTAPDLFDGVTPPLTGPAAVDLVEVASILSDVTGRTITRVVVDDEEWKAAAGEFADFTLGMFRAARRGEFAVTDPALEKAIGRPATDVRDFLAGFQHSAAS</sequence>
<dbReference type="Pfam" id="PF05368">
    <property type="entry name" value="NmrA"/>
    <property type="match status" value="1"/>
</dbReference>
<proteinExistence type="predicted"/>
<comment type="caution">
    <text evidence="2">The sequence shown here is derived from an EMBL/GenBank/DDBJ whole genome shotgun (WGS) entry which is preliminary data.</text>
</comment>
<name>A0A919WAT2_9ACTN</name>
<evidence type="ECO:0000313" key="3">
    <source>
        <dbReference type="Proteomes" id="UP000677082"/>
    </source>
</evidence>
<dbReference type="Gene3D" id="3.90.25.10">
    <property type="entry name" value="UDP-galactose 4-epimerase, domain 1"/>
    <property type="match status" value="1"/>
</dbReference>
<dbReference type="InterPro" id="IPR036291">
    <property type="entry name" value="NAD(P)-bd_dom_sf"/>
</dbReference>
<evidence type="ECO:0000313" key="2">
    <source>
        <dbReference type="EMBL" id="GIM96668.1"/>
    </source>
</evidence>
<accession>A0A919WAT2</accession>
<gene>
    <name evidence="2" type="ORF">Ato02nite_084610</name>
</gene>
<evidence type="ECO:0000259" key="1">
    <source>
        <dbReference type="Pfam" id="PF05368"/>
    </source>
</evidence>
<dbReference type="PANTHER" id="PTHR47129:SF1">
    <property type="entry name" value="NMRA-LIKE DOMAIN-CONTAINING PROTEIN"/>
    <property type="match status" value="1"/>
</dbReference>
<dbReference type="PANTHER" id="PTHR47129">
    <property type="entry name" value="QUINONE OXIDOREDUCTASE 2"/>
    <property type="match status" value="1"/>
</dbReference>